<protein>
    <submittedName>
        <fullName evidence="1">Thioredoxin domain-containing protein</fullName>
    </submittedName>
</protein>
<sequence>IATYMEKEQWMALLKKFQAYFKSEPDKLYEYAKQVEEGLQALTPIVNTEADVNFSIEILNQALAAWKTNWDTEWGGDKANEKFMLPVR</sequence>
<dbReference type="EMBL" id="JADCSA010000463">
    <property type="protein sequence ID" value="MBE7326126.1"/>
    <property type="molecule type" value="Genomic_DNA"/>
</dbReference>
<feature type="non-terminal residue" evidence="1">
    <location>
        <position position="1"/>
    </location>
</feature>
<evidence type="ECO:0000313" key="1">
    <source>
        <dbReference type="EMBL" id="MBE7326126.1"/>
    </source>
</evidence>
<keyword evidence="2" id="KW-1185">Reference proteome</keyword>
<organism evidence="1 2">
    <name type="scientific">Nocardioides malaquae</name>
    <dbReference type="NCBI Taxonomy" id="2773426"/>
    <lineage>
        <taxon>Bacteria</taxon>
        <taxon>Bacillati</taxon>
        <taxon>Actinomycetota</taxon>
        <taxon>Actinomycetes</taxon>
        <taxon>Propionibacteriales</taxon>
        <taxon>Nocardioidaceae</taxon>
        <taxon>Nocardioides</taxon>
    </lineage>
</organism>
<reference evidence="1 2" key="1">
    <citation type="submission" date="2020-10" db="EMBL/GenBank/DDBJ databases">
        <title>Nocardioides sp. isolated from sludge.</title>
        <authorList>
            <person name="Zhang X."/>
        </authorList>
    </citation>
    <scope>NUCLEOTIDE SEQUENCE [LARGE SCALE GENOMIC DNA]</scope>
    <source>
        <strain evidence="1 2">Y6</strain>
    </source>
</reference>
<dbReference type="Proteomes" id="UP000756387">
    <property type="component" value="Unassembled WGS sequence"/>
</dbReference>
<accession>A0ABR9RX15</accession>
<name>A0ABR9RX15_9ACTN</name>
<evidence type="ECO:0000313" key="2">
    <source>
        <dbReference type="Proteomes" id="UP000756387"/>
    </source>
</evidence>
<gene>
    <name evidence="1" type="ORF">IEQ44_15945</name>
</gene>
<feature type="non-terminal residue" evidence="1">
    <location>
        <position position="88"/>
    </location>
</feature>
<proteinExistence type="predicted"/>
<comment type="caution">
    <text evidence="1">The sequence shown here is derived from an EMBL/GenBank/DDBJ whole genome shotgun (WGS) entry which is preliminary data.</text>
</comment>